<proteinExistence type="predicted"/>
<dbReference type="Gene3D" id="2.180.10.10">
    <property type="entry name" value="RHS repeat-associated core"/>
    <property type="match status" value="2"/>
</dbReference>
<evidence type="ECO:0008006" key="8">
    <source>
        <dbReference type="Google" id="ProtNLM"/>
    </source>
</evidence>
<dbReference type="Pfam" id="PF13699">
    <property type="entry name" value="eCIS_core"/>
    <property type="match status" value="1"/>
</dbReference>
<feature type="signal peptide" evidence="2">
    <location>
        <begin position="1"/>
        <end position="31"/>
    </location>
</feature>
<dbReference type="Pfam" id="PF25023">
    <property type="entry name" value="TEN_YD-shell"/>
    <property type="match status" value="2"/>
</dbReference>
<feature type="domain" description="Teneurin-like YD-shell" evidence="5">
    <location>
        <begin position="966"/>
        <end position="1255"/>
    </location>
</feature>
<evidence type="ECO:0000259" key="3">
    <source>
        <dbReference type="Pfam" id="PF13699"/>
    </source>
</evidence>
<reference evidence="6 7" key="1">
    <citation type="submission" date="2017-10" db="EMBL/GenBank/DDBJ databases">
        <title>Whole genome sequencing of Pseudoxanthomonas broegbernensis DSM 12573(T).</title>
        <authorList>
            <person name="Kumar S."/>
            <person name="Bansal K."/>
            <person name="Kaur A."/>
            <person name="Patil P."/>
            <person name="Sharma S."/>
            <person name="Patil P.B."/>
        </authorList>
    </citation>
    <scope>NUCLEOTIDE SEQUENCE [LARGE SCALE GENOMIC DNA]</scope>
    <source>
        <strain evidence="6 7">DSM 12573</strain>
    </source>
</reference>
<organism evidence="6 7">
    <name type="scientific">Pseudoxanthomonas broegbernensis</name>
    <dbReference type="NCBI Taxonomy" id="83619"/>
    <lineage>
        <taxon>Bacteria</taxon>
        <taxon>Pseudomonadati</taxon>
        <taxon>Pseudomonadota</taxon>
        <taxon>Gammaproteobacteria</taxon>
        <taxon>Lysobacterales</taxon>
        <taxon>Lysobacteraceae</taxon>
        <taxon>Pseudoxanthomonas</taxon>
    </lineage>
</organism>
<dbReference type="InterPro" id="IPR025295">
    <property type="entry name" value="eCIS_core_dom"/>
</dbReference>
<evidence type="ECO:0000313" key="6">
    <source>
        <dbReference type="EMBL" id="KAF1687876.1"/>
    </source>
</evidence>
<dbReference type="EMBL" id="MWIP01000001">
    <property type="protein sequence ID" value="KAF1687876.1"/>
    <property type="molecule type" value="Genomic_DNA"/>
</dbReference>
<dbReference type="InterPro" id="IPR031325">
    <property type="entry name" value="RHS_repeat"/>
</dbReference>
<dbReference type="InterPro" id="IPR022385">
    <property type="entry name" value="Rhs_assc_core"/>
</dbReference>
<dbReference type="PRINTS" id="PR00394">
    <property type="entry name" value="RHSPROTEIN"/>
</dbReference>
<feature type="domain" description="eCIS core" evidence="3">
    <location>
        <begin position="1300"/>
        <end position="1362"/>
    </location>
</feature>
<dbReference type="Pfam" id="PF20148">
    <property type="entry name" value="DUF6531"/>
    <property type="match status" value="1"/>
</dbReference>
<feature type="domain" description="DUF6531" evidence="4">
    <location>
        <begin position="112"/>
        <end position="166"/>
    </location>
</feature>
<dbReference type="NCBIfam" id="TIGR01643">
    <property type="entry name" value="YD_repeat_2x"/>
    <property type="match status" value="4"/>
</dbReference>
<dbReference type="Proteomes" id="UP000462066">
    <property type="component" value="Unassembled WGS sequence"/>
</dbReference>
<evidence type="ECO:0000313" key="7">
    <source>
        <dbReference type="Proteomes" id="UP000462066"/>
    </source>
</evidence>
<protein>
    <recommendedName>
        <fullName evidence="8">RHS repeat protein</fullName>
    </recommendedName>
</protein>
<keyword evidence="1" id="KW-0677">Repeat</keyword>
<evidence type="ECO:0000259" key="4">
    <source>
        <dbReference type="Pfam" id="PF20148"/>
    </source>
</evidence>
<dbReference type="Pfam" id="PF05593">
    <property type="entry name" value="RHS_repeat"/>
    <property type="match status" value="2"/>
</dbReference>
<evidence type="ECO:0000256" key="1">
    <source>
        <dbReference type="ARBA" id="ARBA00022737"/>
    </source>
</evidence>
<gene>
    <name evidence="6" type="ORF">B1992_00010</name>
</gene>
<name>A0A7V8K898_9GAMM</name>
<dbReference type="RefSeq" id="WP_162309421.1">
    <property type="nucleotide sequence ID" value="NZ_MWIP01000001.1"/>
</dbReference>
<dbReference type="InterPro" id="IPR045351">
    <property type="entry name" value="DUF6531"/>
</dbReference>
<feature type="chain" id="PRO_5031213390" description="RHS repeat protein" evidence="2">
    <location>
        <begin position="32"/>
        <end position="1422"/>
    </location>
</feature>
<dbReference type="PANTHER" id="PTHR32305:SF15">
    <property type="entry name" value="PROTEIN RHSA-RELATED"/>
    <property type="match status" value="1"/>
</dbReference>
<evidence type="ECO:0000259" key="5">
    <source>
        <dbReference type="Pfam" id="PF25023"/>
    </source>
</evidence>
<dbReference type="InterPro" id="IPR056823">
    <property type="entry name" value="TEN-like_YD-shell"/>
</dbReference>
<sequence length="1422" mass="154082">MSLMRAGIFSTGLVVSSAMLLAAFVPGDASAQSTRVATLPAAHATPGPVLGTVEVRGVRPPNNESIHGTFSYRPFVQDQLAQLRYPISFTQRPYIPATDAFGAAENCEEISGNPVVLSSGNKIDVEYLFEIPEEMGLYARLAWNGRSAQRGIFGQNFLSNFDKKLIFQFTDGSQCLPAPGEGPCPHSGKTLKLAFAVRPDGAVREVYTSSGYNDPNGMYKLDGNFSSGWTLRVDGESIETYSGNGFITEEANPQGIKWTYGYDVTGTYLQSVTHGNGRIVQFTWSSGRLASMIDPAGGTYLLSETSTQTQLTYPGSPSTTVTYHLTGNGTSTRLLGKSYNGIRYSTFTYDGAKHVLSGVHAGGVDKYEYVYTFNNYGEVTKVVETNPLGKKATYTVSSGRIVKVEGHASTHCAATVRSRSFDASGRAVQLGNGNGGIISLNHNGHGQLLSTTEGIGSPLIRVTSNTWDAAPKNRMLKETLPNQWERAYTYTTNGRIASYSERNLSSVGIANQTRTTTYSYTLHGNGLVKTMIVEGPVDKLTYTYTAKGELQSVSNRLGHTTTYQDFNGLGQPGRVTGANGEVTEYLYDARGRVTRVRTFPNGSSAADTTYAYAASGLLDSVTRPDGVQQKYIYDAARRLMVEYEVNGSGLYPYRLLTRDLASNITVERIGASSTVPTLGTTEGLTGRSYFDYDELSRVMAVRGNNGQNVRYTYDLYDNIKTITDSLGKVTELTYDIMGRITQSKDPLGGLAEYEYDAADHLTQVSDPRGNVTTYAYDGLGQMWSRTSPETGTTTFTHTASGLMTQMTRSGGGVTDYAYDSVGRLKSATVGTQVLGYAYDSCTNGKGRICSASSPGTTTGFTYEPDGRLRQRTEAITVSGVPTSHATTYAYDVVGRLGAITYPGAVATGYSYTHGRLTGMTVTIGGTTSPLVTGAQYRPFGPATGWTYGSGLTRNYNYDQNYFVGDGRLTGITTMNGGTTLQSLLRTYDANDRATQTTHYIDTSLTQAYAYDALNRLTAVTSPSGNQVLEWDANGNKTRHQWTTNDLLTVSTGNNRTTAMASHGYTYSGRGNRATHTYGGSVATYSYDGFNRTNGISRSTAVSWPELNYTTVSLPAGANSYGYNALNERTWKQTATLGTTRFVYGPGSRLLGERRESDGQWSSYLWFGGELVGMVRGTTLYYIHGDHLGRPEIVTSTGKAVVWRASNYGWDRAVTVDSIGGLNIGFPGQYYDQESNLWYNMNRYYDARLGAYTQVDPIGLAGGLNPYAYVGGNPISFVDPLGLRALTDCESGILSKYFPNKDLSKIDIKDGIPYLARKGGAEGADAWTFKNTIYMAPGIDAPDTIGGISLIGHEIVHSTQYDQYGVIGLARRYNAAYKANIRAGMSEYDAYRNNPFEVAGFDMGAKILNDLQSQGGDPCGCAK</sequence>
<feature type="domain" description="Teneurin-like YD-shell" evidence="5">
    <location>
        <begin position="489"/>
        <end position="648"/>
    </location>
</feature>
<dbReference type="NCBIfam" id="TIGR03696">
    <property type="entry name" value="Rhs_assc_core"/>
    <property type="match status" value="1"/>
</dbReference>
<evidence type="ECO:0000256" key="2">
    <source>
        <dbReference type="SAM" id="SignalP"/>
    </source>
</evidence>
<keyword evidence="2" id="KW-0732">Signal</keyword>
<dbReference type="InterPro" id="IPR006530">
    <property type="entry name" value="YD"/>
</dbReference>
<keyword evidence="7" id="KW-1185">Reference proteome</keyword>
<dbReference type="InterPro" id="IPR050708">
    <property type="entry name" value="T6SS_VgrG/RHS"/>
</dbReference>
<accession>A0A7V8K898</accession>
<dbReference type="PANTHER" id="PTHR32305">
    <property type="match status" value="1"/>
</dbReference>
<comment type="caution">
    <text evidence="6">The sequence shown here is derived from an EMBL/GenBank/DDBJ whole genome shotgun (WGS) entry which is preliminary data.</text>
</comment>